<evidence type="ECO:0000313" key="9">
    <source>
        <dbReference type="EMBL" id="HIU10523.1"/>
    </source>
</evidence>
<dbReference type="Proteomes" id="UP000824124">
    <property type="component" value="Unassembled WGS sequence"/>
</dbReference>
<feature type="transmembrane region" description="Helical" evidence="8">
    <location>
        <begin position="332"/>
        <end position="365"/>
    </location>
</feature>
<feature type="transmembrane region" description="Helical" evidence="8">
    <location>
        <begin position="269"/>
        <end position="295"/>
    </location>
</feature>
<evidence type="ECO:0000256" key="6">
    <source>
        <dbReference type="ARBA" id="ARBA00022989"/>
    </source>
</evidence>
<comment type="subcellular location">
    <subcellularLocation>
        <location evidence="1">Cell membrane</location>
        <topology evidence="1">Multi-pass membrane protein</topology>
    </subcellularLocation>
</comment>
<feature type="transmembrane region" description="Helical" evidence="8">
    <location>
        <begin position="7"/>
        <end position="25"/>
    </location>
</feature>
<feature type="transmembrane region" description="Helical" evidence="8">
    <location>
        <begin position="37"/>
        <end position="59"/>
    </location>
</feature>
<keyword evidence="6 8" id="KW-1133">Transmembrane helix</keyword>
<dbReference type="InterPro" id="IPR002549">
    <property type="entry name" value="AI-2E-like"/>
</dbReference>
<dbReference type="AlphaFoldDB" id="A0A9D1HM95"/>
<feature type="transmembrane region" description="Helical" evidence="8">
    <location>
        <begin position="80"/>
        <end position="105"/>
    </location>
</feature>
<evidence type="ECO:0000256" key="1">
    <source>
        <dbReference type="ARBA" id="ARBA00004651"/>
    </source>
</evidence>
<dbReference type="GO" id="GO:0005886">
    <property type="term" value="C:plasma membrane"/>
    <property type="evidence" value="ECO:0007669"/>
    <property type="project" value="UniProtKB-SubCell"/>
</dbReference>
<dbReference type="Pfam" id="PF01594">
    <property type="entry name" value="AI-2E_transport"/>
    <property type="match status" value="1"/>
</dbReference>
<reference evidence="9" key="1">
    <citation type="submission" date="2020-10" db="EMBL/GenBank/DDBJ databases">
        <authorList>
            <person name="Gilroy R."/>
        </authorList>
    </citation>
    <scope>NUCLEOTIDE SEQUENCE</scope>
    <source>
        <strain evidence="9">2830</strain>
    </source>
</reference>
<comment type="similarity">
    <text evidence="2">Belongs to the autoinducer-2 exporter (AI-2E) (TC 2.A.86) family.</text>
</comment>
<dbReference type="GO" id="GO:0055085">
    <property type="term" value="P:transmembrane transport"/>
    <property type="evidence" value="ECO:0007669"/>
    <property type="project" value="TreeGrafter"/>
</dbReference>
<keyword evidence="4" id="KW-1003">Cell membrane</keyword>
<evidence type="ECO:0000256" key="2">
    <source>
        <dbReference type="ARBA" id="ARBA00009773"/>
    </source>
</evidence>
<evidence type="ECO:0000313" key="10">
    <source>
        <dbReference type="Proteomes" id="UP000824124"/>
    </source>
</evidence>
<sequence length="385" mass="42186">MIFNKKILLAAAGVIFAAILFNWALHNGAAAAASLSYLSGLLAPFVLGGVIAFIMNVPMRAIELRLFPQNPKLQKLRRPLAWLLTLLTLMLVILLVVVIVIPQLIQTLRLISEQAMQLVVHARQYLEMMPDKMDAIFPELETTLKDFGVNISSISRQMADMLQNLSGLIVSGVSILNSILNGMVTLFIGFVFSVYLLFGKERLSRQAKRVIYAMCSLSRADKIVEVARLSNRTFSNFITGQCLEACILGILFFICMLLFRLPYATLTSVLVGVTALVPIFGAFIGCICSMLFIALSNPMQALGFLALFLVLQQFEGNIIYPRVVGSSVGLPAIWVLVAITLGGSLFGVMGMLVSVPLCSVAYAVCRSLVNDRLSAKDIPSEKWQN</sequence>
<feature type="transmembrane region" description="Helical" evidence="8">
    <location>
        <begin position="168"/>
        <end position="198"/>
    </location>
</feature>
<evidence type="ECO:0000256" key="4">
    <source>
        <dbReference type="ARBA" id="ARBA00022475"/>
    </source>
</evidence>
<comment type="caution">
    <text evidence="9">The sequence shown here is derived from an EMBL/GenBank/DDBJ whole genome shotgun (WGS) entry which is preliminary data.</text>
</comment>
<name>A0A9D1HM95_9FIRM</name>
<proteinExistence type="inferred from homology"/>
<reference evidence="9" key="2">
    <citation type="journal article" date="2021" name="PeerJ">
        <title>Extensive microbial diversity within the chicken gut microbiome revealed by metagenomics and culture.</title>
        <authorList>
            <person name="Gilroy R."/>
            <person name="Ravi A."/>
            <person name="Getino M."/>
            <person name="Pursley I."/>
            <person name="Horton D.L."/>
            <person name="Alikhan N.F."/>
            <person name="Baker D."/>
            <person name="Gharbi K."/>
            <person name="Hall N."/>
            <person name="Watson M."/>
            <person name="Adriaenssens E.M."/>
            <person name="Foster-Nyarko E."/>
            <person name="Jarju S."/>
            <person name="Secka A."/>
            <person name="Antonio M."/>
            <person name="Oren A."/>
            <person name="Chaudhuri R.R."/>
            <person name="La Ragione R."/>
            <person name="Hildebrand F."/>
            <person name="Pallen M.J."/>
        </authorList>
    </citation>
    <scope>NUCLEOTIDE SEQUENCE</scope>
    <source>
        <strain evidence="9">2830</strain>
    </source>
</reference>
<keyword evidence="5 8" id="KW-0812">Transmembrane</keyword>
<organism evidence="9 10">
    <name type="scientific">Candidatus Avidehalobacter gallistercoris</name>
    <dbReference type="NCBI Taxonomy" id="2840694"/>
    <lineage>
        <taxon>Bacteria</taxon>
        <taxon>Bacillati</taxon>
        <taxon>Bacillota</taxon>
        <taxon>Clostridia</taxon>
        <taxon>Eubacteriales</taxon>
        <taxon>Peptococcaceae</taxon>
        <taxon>Peptococcaceae incertae sedis</taxon>
        <taxon>Candidatus Avidehalobacter</taxon>
    </lineage>
</organism>
<dbReference type="PANTHER" id="PTHR21716:SF53">
    <property type="entry name" value="PERMEASE PERM-RELATED"/>
    <property type="match status" value="1"/>
</dbReference>
<dbReference type="PANTHER" id="PTHR21716">
    <property type="entry name" value="TRANSMEMBRANE PROTEIN"/>
    <property type="match status" value="1"/>
</dbReference>
<feature type="transmembrane region" description="Helical" evidence="8">
    <location>
        <begin position="242"/>
        <end position="263"/>
    </location>
</feature>
<evidence type="ECO:0000256" key="3">
    <source>
        <dbReference type="ARBA" id="ARBA00022448"/>
    </source>
</evidence>
<keyword evidence="7 8" id="KW-0472">Membrane</keyword>
<evidence type="ECO:0000256" key="7">
    <source>
        <dbReference type="ARBA" id="ARBA00023136"/>
    </source>
</evidence>
<dbReference type="EMBL" id="DVMH01000022">
    <property type="protein sequence ID" value="HIU10523.1"/>
    <property type="molecule type" value="Genomic_DNA"/>
</dbReference>
<keyword evidence="3" id="KW-0813">Transport</keyword>
<gene>
    <name evidence="9" type="ORF">IAB00_04665</name>
</gene>
<protein>
    <submittedName>
        <fullName evidence="9">AI-2E family transporter</fullName>
    </submittedName>
</protein>
<evidence type="ECO:0000256" key="5">
    <source>
        <dbReference type="ARBA" id="ARBA00022692"/>
    </source>
</evidence>
<accession>A0A9D1HM95</accession>
<evidence type="ECO:0000256" key="8">
    <source>
        <dbReference type="SAM" id="Phobius"/>
    </source>
</evidence>
<feature type="transmembrane region" description="Helical" evidence="8">
    <location>
        <begin position="302"/>
        <end position="320"/>
    </location>
</feature>